<reference evidence="7" key="1">
    <citation type="submission" date="2017-10" db="EMBL/GenBank/DDBJ databases">
        <title>Massilia psychrophilum sp. nov., a novel purple-pigmented bacterium isolated from Tianshan glacier, Xinjiang Municipality, China.</title>
        <authorList>
            <person name="Wang H."/>
        </authorList>
    </citation>
    <scope>NUCLEOTIDE SEQUENCE [LARGE SCALE GENOMIC DNA]</scope>
    <source>
        <strain evidence="7">B2</strain>
    </source>
</reference>
<dbReference type="InterPro" id="IPR036388">
    <property type="entry name" value="WH-like_DNA-bd_sf"/>
</dbReference>
<keyword evidence="8" id="KW-1185">Reference proteome</keyword>
<dbReference type="EMBL" id="CP024608">
    <property type="protein sequence ID" value="ATQ78077.1"/>
    <property type="molecule type" value="Genomic_DNA"/>
</dbReference>
<evidence type="ECO:0000313" key="8">
    <source>
        <dbReference type="Proteomes" id="UP000229897"/>
    </source>
</evidence>
<dbReference type="AlphaFoldDB" id="A0A2D2DSY5"/>
<sequence length="324" mass="36146">MNTLPEWTDLRFFLELARAGTLSGASRRLEVEHTTVARRIDRLEIQLGTTLFDRSREGYELTDMGQALLPHAEAMESAALAATEQLGGTEVAAHGVVRLGVPEVFGVRVVAPLLVGLLQTHPDLSIDLLVLPRFANLANREADLGVMLDPPSTGRYMITRLASFRFYLYASPDYLARHPPIREHADLARHDFVDYVQDRLASRELSYLNELGFTPRRRLCCTGMTAQVEAASLGMGLIMAPPYAVPDDGRLVPVLDQFFAERSFWLAAPTDLYRLQRVRAVWNLLREYSDRQPSLFVHGKEEPATRRSMPLAGTTSRDGGNPSS</sequence>
<evidence type="ECO:0000313" key="7">
    <source>
        <dbReference type="EMBL" id="ATQ78077.1"/>
    </source>
</evidence>
<dbReference type="InterPro" id="IPR058163">
    <property type="entry name" value="LysR-type_TF_proteobact-type"/>
</dbReference>
<protein>
    <recommendedName>
        <fullName evidence="6">HTH lysR-type domain-containing protein</fullName>
    </recommendedName>
</protein>
<dbReference type="KEGG" id="mass:CR152_28885"/>
<dbReference type="OrthoDB" id="570111at2"/>
<evidence type="ECO:0000256" key="5">
    <source>
        <dbReference type="SAM" id="MobiDB-lite"/>
    </source>
</evidence>
<feature type="region of interest" description="Disordered" evidence="5">
    <location>
        <begin position="298"/>
        <end position="324"/>
    </location>
</feature>
<evidence type="ECO:0000259" key="6">
    <source>
        <dbReference type="PROSITE" id="PS50931"/>
    </source>
</evidence>
<dbReference type="Proteomes" id="UP000229897">
    <property type="component" value="Chromosome"/>
</dbReference>
<gene>
    <name evidence="7" type="ORF">CR152_28885</name>
</gene>
<dbReference type="PROSITE" id="PS50931">
    <property type="entry name" value="HTH_LYSR"/>
    <property type="match status" value="1"/>
</dbReference>
<name>A0A2D2DSY5_9BURK</name>
<feature type="domain" description="HTH lysR-type" evidence="6">
    <location>
        <begin position="5"/>
        <end position="62"/>
    </location>
</feature>
<dbReference type="InterPro" id="IPR000847">
    <property type="entry name" value="LysR_HTH_N"/>
</dbReference>
<accession>A0A2D2DSY5</accession>
<dbReference type="InterPro" id="IPR036390">
    <property type="entry name" value="WH_DNA-bd_sf"/>
</dbReference>
<dbReference type="SUPFAM" id="SSF46785">
    <property type="entry name" value="Winged helix' DNA-binding domain"/>
    <property type="match status" value="1"/>
</dbReference>
<dbReference type="SUPFAM" id="SSF53850">
    <property type="entry name" value="Periplasmic binding protein-like II"/>
    <property type="match status" value="1"/>
</dbReference>
<comment type="similarity">
    <text evidence="1">Belongs to the LysR transcriptional regulatory family.</text>
</comment>
<dbReference type="PANTHER" id="PTHR30537:SF3">
    <property type="entry name" value="TRANSCRIPTIONAL REGULATORY PROTEIN"/>
    <property type="match status" value="1"/>
</dbReference>
<keyword evidence="3" id="KW-0238">DNA-binding</keyword>
<evidence type="ECO:0000256" key="2">
    <source>
        <dbReference type="ARBA" id="ARBA00023015"/>
    </source>
</evidence>
<dbReference type="GO" id="GO:0006351">
    <property type="term" value="P:DNA-templated transcription"/>
    <property type="evidence" value="ECO:0007669"/>
    <property type="project" value="TreeGrafter"/>
</dbReference>
<organism evidence="7 8">
    <name type="scientific">Massilia violaceinigra</name>
    <dbReference type="NCBI Taxonomy" id="2045208"/>
    <lineage>
        <taxon>Bacteria</taxon>
        <taxon>Pseudomonadati</taxon>
        <taxon>Pseudomonadota</taxon>
        <taxon>Betaproteobacteria</taxon>
        <taxon>Burkholderiales</taxon>
        <taxon>Oxalobacteraceae</taxon>
        <taxon>Telluria group</taxon>
        <taxon>Massilia</taxon>
    </lineage>
</organism>
<dbReference type="Pfam" id="PF00126">
    <property type="entry name" value="HTH_1"/>
    <property type="match status" value="1"/>
</dbReference>
<evidence type="ECO:0000256" key="4">
    <source>
        <dbReference type="ARBA" id="ARBA00023163"/>
    </source>
</evidence>
<evidence type="ECO:0000256" key="1">
    <source>
        <dbReference type="ARBA" id="ARBA00009437"/>
    </source>
</evidence>
<dbReference type="RefSeq" id="WP_099880783.1">
    <property type="nucleotide sequence ID" value="NZ_CP024608.1"/>
</dbReference>
<dbReference type="Gene3D" id="3.40.190.290">
    <property type="match status" value="1"/>
</dbReference>
<dbReference type="Gene3D" id="1.10.10.10">
    <property type="entry name" value="Winged helix-like DNA-binding domain superfamily/Winged helix DNA-binding domain"/>
    <property type="match status" value="1"/>
</dbReference>
<dbReference type="Pfam" id="PF03466">
    <property type="entry name" value="LysR_substrate"/>
    <property type="match status" value="1"/>
</dbReference>
<dbReference type="GO" id="GO:0003700">
    <property type="term" value="F:DNA-binding transcription factor activity"/>
    <property type="evidence" value="ECO:0007669"/>
    <property type="project" value="InterPro"/>
</dbReference>
<feature type="compositionally biased region" description="Polar residues" evidence="5">
    <location>
        <begin position="313"/>
        <end position="324"/>
    </location>
</feature>
<keyword evidence="2" id="KW-0805">Transcription regulation</keyword>
<dbReference type="InterPro" id="IPR005119">
    <property type="entry name" value="LysR_subst-bd"/>
</dbReference>
<dbReference type="GO" id="GO:0043565">
    <property type="term" value="F:sequence-specific DNA binding"/>
    <property type="evidence" value="ECO:0007669"/>
    <property type="project" value="TreeGrafter"/>
</dbReference>
<evidence type="ECO:0000256" key="3">
    <source>
        <dbReference type="ARBA" id="ARBA00023125"/>
    </source>
</evidence>
<keyword evidence="4" id="KW-0804">Transcription</keyword>
<proteinExistence type="inferred from homology"/>
<dbReference type="PANTHER" id="PTHR30537">
    <property type="entry name" value="HTH-TYPE TRANSCRIPTIONAL REGULATOR"/>
    <property type="match status" value="1"/>
</dbReference>